<dbReference type="AlphaFoldDB" id="A0A067NWT4"/>
<dbReference type="Gene3D" id="1.20.1280.290">
    <property type="match status" value="2"/>
</dbReference>
<evidence type="ECO:0000256" key="1">
    <source>
        <dbReference type="ARBA" id="ARBA00004141"/>
    </source>
</evidence>
<reference evidence="11" key="1">
    <citation type="journal article" date="2014" name="Proc. Natl. Acad. Sci. U.S.A.">
        <title>Extensive sampling of basidiomycete genomes demonstrates inadequacy of the white-rot/brown-rot paradigm for wood decay fungi.</title>
        <authorList>
            <person name="Riley R."/>
            <person name="Salamov A.A."/>
            <person name="Brown D.W."/>
            <person name="Nagy L.G."/>
            <person name="Floudas D."/>
            <person name="Held B.W."/>
            <person name="Levasseur A."/>
            <person name="Lombard V."/>
            <person name="Morin E."/>
            <person name="Otillar R."/>
            <person name="Lindquist E.A."/>
            <person name="Sun H."/>
            <person name="LaButti K.M."/>
            <person name="Schmutz J."/>
            <person name="Jabbour D."/>
            <person name="Luo H."/>
            <person name="Baker S.E."/>
            <person name="Pisabarro A.G."/>
            <person name="Walton J.D."/>
            <person name="Blanchette R.A."/>
            <person name="Henrissat B."/>
            <person name="Martin F."/>
            <person name="Cullen D."/>
            <person name="Hibbett D.S."/>
            <person name="Grigoriev I.V."/>
        </authorList>
    </citation>
    <scope>NUCLEOTIDE SEQUENCE [LARGE SCALE GENOMIC DNA]</scope>
    <source>
        <strain evidence="11">PC15</strain>
    </source>
</reference>
<keyword evidence="3 9" id="KW-0812">Transmembrane</keyword>
<evidence type="ECO:0000313" key="10">
    <source>
        <dbReference type="EMBL" id="KDQ32533.1"/>
    </source>
</evidence>
<evidence type="ECO:0000256" key="7">
    <source>
        <dbReference type="ARBA" id="ARBA00038475"/>
    </source>
</evidence>
<comment type="subcellular location">
    <subcellularLocation>
        <location evidence="1">Membrane</location>
        <topology evidence="1">Multi-pass membrane protein</topology>
    </subcellularLocation>
</comment>
<proteinExistence type="inferred from homology"/>
<evidence type="ECO:0000256" key="8">
    <source>
        <dbReference type="SAM" id="MobiDB-lite"/>
    </source>
</evidence>
<evidence type="ECO:0000256" key="5">
    <source>
        <dbReference type="ARBA" id="ARBA00022989"/>
    </source>
</evidence>
<keyword evidence="4" id="KW-0677">Repeat</keyword>
<dbReference type="GO" id="GO:0016020">
    <property type="term" value="C:membrane"/>
    <property type="evidence" value="ECO:0007669"/>
    <property type="project" value="UniProtKB-SubCell"/>
</dbReference>
<evidence type="ECO:0008006" key="12">
    <source>
        <dbReference type="Google" id="ProtNLM"/>
    </source>
</evidence>
<evidence type="ECO:0000256" key="3">
    <source>
        <dbReference type="ARBA" id="ARBA00022692"/>
    </source>
</evidence>
<comment type="similarity">
    <text evidence="7">Belongs to the MPDU1 (TC 2.A.43.3) family.</text>
</comment>
<dbReference type="PANTHER" id="PTHR12226">
    <property type="entry name" value="MANNOSE-P-DOLICHOL UTILIZATION DEFECT 1 LEC35 -RELATED"/>
    <property type="match status" value="1"/>
</dbReference>
<evidence type="ECO:0000256" key="2">
    <source>
        <dbReference type="ARBA" id="ARBA00022448"/>
    </source>
</evidence>
<dbReference type="Proteomes" id="UP000027073">
    <property type="component" value="Unassembled WGS sequence"/>
</dbReference>
<name>A0A067NWT4_PLEO1</name>
<feature type="transmembrane region" description="Helical" evidence="9">
    <location>
        <begin position="217"/>
        <end position="238"/>
    </location>
</feature>
<dbReference type="PANTHER" id="PTHR12226:SF2">
    <property type="entry name" value="MANNOSE-P-DOLICHOL UTILIZATION DEFECT 1 PROTEIN"/>
    <property type="match status" value="1"/>
</dbReference>
<dbReference type="VEuPathDB" id="FungiDB:PLEOSDRAFT_1080105"/>
<organism evidence="10 11">
    <name type="scientific">Pleurotus ostreatus (strain PC15)</name>
    <name type="common">Oyster mushroom</name>
    <dbReference type="NCBI Taxonomy" id="1137138"/>
    <lineage>
        <taxon>Eukaryota</taxon>
        <taxon>Fungi</taxon>
        <taxon>Dikarya</taxon>
        <taxon>Basidiomycota</taxon>
        <taxon>Agaricomycotina</taxon>
        <taxon>Agaricomycetes</taxon>
        <taxon>Agaricomycetidae</taxon>
        <taxon>Agaricales</taxon>
        <taxon>Pleurotineae</taxon>
        <taxon>Pleurotaceae</taxon>
        <taxon>Pleurotus</taxon>
    </lineage>
</organism>
<feature type="compositionally biased region" description="Polar residues" evidence="8">
    <location>
        <begin position="279"/>
        <end position="296"/>
    </location>
</feature>
<dbReference type="InterPro" id="IPR016817">
    <property type="entry name" value="MannP-dilichol_defect-1"/>
</dbReference>
<keyword evidence="5 9" id="KW-1133">Transmembrane helix</keyword>
<dbReference type="OrthoDB" id="271506at2759"/>
<protein>
    <recommendedName>
        <fullName evidence="12">Mannose-P-dolichol utilization defect 1 protein homolog</fullName>
    </recommendedName>
</protein>
<keyword evidence="6 9" id="KW-0472">Membrane</keyword>
<sequence>MTSITRNLPSFVKDLGVAVVGEKCYISLVENLEFGDVPCLKFAVSKVLGIGIVVGGSIVKVPQLLLIVNAKSAQGLSLESYILETLSYAITLVYSFRNELPFSTYGENLFLTIQNTLITLLIIAYAPSSSSRTPAPLAISTLVTAFAALARVPSDVLSYLQMATVPLSLASKLPQIIQNSQAKSTGQLSSFAVVAQIVGCLARLFTTATEVGDPILVAGFGMALLLNCVLGAQVWMYWGNKGAVEAKAKVKVEEVKGEAVEVAPIAEKIADKVKEEETAYSTTWTPSTPKNMQRMSTPPPSGGRKWARKVD</sequence>
<dbReference type="InterPro" id="IPR006603">
    <property type="entry name" value="PQ-loop_rpt"/>
</dbReference>
<evidence type="ECO:0000256" key="9">
    <source>
        <dbReference type="SAM" id="Phobius"/>
    </source>
</evidence>
<evidence type="ECO:0000256" key="4">
    <source>
        <dbReference type="ARBA" id="ARBA00022737"/>
    </source>
</evidence>
<gene>
    <name evidence="10" type="ORF">PLEOSDRAFT_1080105</name>
</gene>
<dbReference type="InParanoid" id="A0A067NWT4"/>
<dbReference type="SMART" id="SM00679">
    <property type="entry name" value="CTNS"/>
    <property type="match status" value="2"/>
</dbReference>
<dbReference type="HOGENOM" id="CLU_053568_0_0_1"/>
<dbReference type="FunFam" id="1.20.1280.290:FF:000006">
    <property type="entry name" value="mannose-P-dolichol utilization defect 1 protein"/>
    <property type="match status" value="1"/>
</dbReference>
<feature type="region of interest" description="Disordered" evidence="8">
    <location>
        <begin position="278"/>
        <end position="311"/>
    </location>
</feature>
<evidence type="ECO:0000313" key="11">
    <source>
        <dbReference type="Proteomes" id="UP000027073"/>
    </source>
</evidence>
<accession>A0A067NWT4</accession>
<feature type="transmembrane region" description="Helical" evidence="9">
    <location>
        <begin position="185"/>
        <end position="205"/>
    </location>
</feature>
<evidence type="ECO:0000256" key="6">
    <source>
        <dbReference type="ARBA" id="ARBA00023136"/>
    </source>
</evidence>
<keyword evidence="2" id="KW-0813">Transport</keyword>
<dbReference type="EMBL" id="KL198004">
    <property type="protein sequence ID" value="KDQ32533.1"/>
    <property type="molecule type" value="Genomic_DNA"/>
</dbReference>
<dbReference type="Pfam" id="PF04193">
    <property type="entry name" value="PQ-loop"/>
    <property type="match status" value="2"/>
</dbReference>